<evidence type="ECO:0000256" key="5">
    <source>
        <dbReference type="ARBA" id="ARBA00022723"/>
    </source>
</evidence>
<name>A0AAD5YFJ2_9APHY</name>
<evidence type="ECO:0000313" key="11">
    <source>
        <dbReference type="Proteomes" id="UP001212997"/>
    </source>
</evidence>
<evidence type="ECO:0000256" key="4">
    <source>
        <dbReference type="ARBA" id="ARBA00022617"/>
    </source>
</evidence>
<dbReference type="GO" id="GO:0016705">
    <property type="term" value="F:oxidoreductase activity, acting on paired donors, with incorporation or reduction of molecular oxygen"/>
    <property type="evidence" value="ECO:0007669"/>
    <property type="project" value="InterPro"/>
</dbReference>
<evidence type="ECO:0000313" key="10">
    <source>
        <dbReference type="EMBL" id="KAJ3479304.1"/>
    </source>
</evidence>
<protein>
    <recommendedName>
        <fullName evidence="12">Cytochrome P450</fullName>
    </recommendedName>
</protein>
<dbReference type="Pfam" id="PF00067">
    <property type="entry name" value="p450"/>
    <property type="match status" value="1"/>
</dbReference>
<dbReference type="EMBL" id="JANAWD010000447">
    <property type="protein sequence ID" value="KAJ3479304.1"/>
    <property type="molecule type" value="Genomic_DNA"/>
</dbReference>
<evidence type="ECO:0000256" key="7">
    <source>
        <dbReference type="ARBA" id="ARBA00023004"/>
    </source>
</evidence>
<dbReference type="PANTHER" id="PTHR24305:SF166">
    <property type="entry name" value="CYTOCHROME P450 12A4, MITOCHONDRIAL-RELATED"/>
    <property type="match status" value="1"/>
</dbReference>
<keyword evidence="7 9" id="KW-0408">Iron</keyword>
<keyword evidence="4 9" id="KW-0349">Heme</keyword>
<gene>
    <name evidence="10" type="ORF">NLI96_g9146</name>
</gene>
<sequence length="565" mass="63209">MSTVVLLLAGLPLAFALWWLFKDLIVRSPLDNIPGPPPQSWLSGHLPRIFHRHEGWKLHDELSENYGGVSRIIGALGVKYPFFIDVTTHSVASRFQKRVLYVYDPLALHSIVIKDQAHYEEAPYINTINTLMFGPGLTTLPDEPHRRLRKMLTPVFTISHMRHMTPIFYQVAHRLRGGIGKQVSQSSGDVDVLNWVSRTALELVGQGGMGYSFDPLVEDAKNVFGDSIKGILPAMFALASYLFMTPYIVKIGSASFRRWVLDNLVPSSKVQRLKNLIDVLDSESKDLLAKKRKALEDGDEAVKQQIGEGKDIMSVLLRANINATGVDQLSEEELLAQMRGLIFAATDTTSSALAQTLQLLSEYPEVQEKLRQEVIHASGGDIETDIAYDELVDLPYLDAVCRETLRLYPPATDIPRHSVKDMVLPLSTPIRGVDGTYMNELAIPKDTRLIISIRGCNRNKGIWGDDAYEWKPERWLSPLPNTVTDARVPGVYSNMMTFLGGSRSCIGFKFSQLEMKVVLSVLLKNFRFSPSGKKIVWNLGPAKYPTVGRESTHAELPMKVELLKA</sequence>
<evidence type="ECO:0000256" key="3">
    <source>
        <dbReference type="ARBA" id="ARBA00010617"/>
    </source>
</evidence>
<evidence type="ECO:0000256" key="8">
    <source>
        <dbReference type="ARBA" id="ARBA00023033"/>
    </source>
</evidence>
<comment type="pathway">
    <text evidence="2">Secondary metabolite biosynthesis.</text>
</comment>
<evidence type="ECO:0000256" key="9">
    <source>
        <dbReference type="PIRSR" id="PIRSR602401-1"/>
    </source>
</evidence>
<comment type="cofactor">
    <cofactor evidence="1 9">
        <name>heme</name>
        <dbReference type="ChEBI" id="CHEBI:30413"/>
    </cofactor>
</comment>
<comment type="caution">
    <text evidence="10">The sequence shown here is derived from an EMBL/GenBank/DDBJ whole genome shotgun (WGS) entry which is preliminary data.</text>
</comment>
<evidence type="ECO:0008006" key="12">
    <source>
        <dbReference type="Google" id="ProtNLM"/>
    </source>
</evidence>
<dbReference type="Gene3D" id="1.10.630.10">
    <property type="entry name" value="Cytochrome P450"/>
    <property type="match status" value="1"/>
</dbReference>
<dbReference type="GO" id="GO:0020037">
    <property type="term" value="F:heme binding"/>
    <property type="evidence" value="ECO:0007669"/>
    <property type="project" value="InterPro"/>
</dbReference>
<dbReference type="InterPro" id="IPR002401">
    <property type="entry name" value="Cyt_P450_E_grp-I"/>
</dbReference>
<keyword evidence="6" id="KW-0560">Oxidoreductase</keyword>
<dbReference type="PANTHER" id="PTHR24305">
    <property type="entry name" value="CYTOCHROME P450"/>
    <property type="match status" value="1"/>
</dbReference>
<dbReference type="InterPro" id="IPR001128">
    <property type="entry name" value="Cyt_P450"/>
</dbReference>
<keyword evidence="8" id="KW-0503">Monooxygenase</keyword>
<evidence type="ECO:0000256" key="1">
    <source>
        <dbReference type="ARBA" id="ARBA00001971"/>
    </source>
</evidence>
<accession>A0AAD5YFJ2</accession>
<comment type="similarity">
    <text evidence="3">Belongs to the cytochrome P450 family.</text>
</comment>
<proteinExistence type="inferred from homology"/>
<dbReference type="SUPFAM" id="SSF48264">
    <property type="entry name" value="Cytochrome P450"/>
    <property type="match status" value="1"/>
</dbReference>
<dbReference type="PRINTS" id="PR00463">
    <property type="entry name" value="EP450I"/>
</dbReference>
<feature type="binding site" description="axial binding residue" evidence="9">
    <location>
        <position position="505"/>
    </location>
    <ligand>
        <name>heme</name>
        <dbReference type="ChEBI" id="CHEBI:30413"/>
    </ligand>
    <ligandPart>
        <name>Fe</name>
        <dbReference type="ChEBI" id="CHEBI:18248"/>
    </ligandPart>
</feature>
<dbReference type="GO" id="GO:0005506">
    <property type="term" value="F:iron ion binding"/>
    <property type="evidence" value="ECO:0007669"/>
    <property type="project" value="InterPro"/>
</dbReference>
<reference evidence="10" key="1">
    <citation type="submission" date="2022-07" db="EMBL/GenBank/DDBJ databases">
        <title>Genome Sequence of Physisporinus lineatus.</title>
        <authorList>
            <person name="Buettner E."/>
        </authorList>
    </citation>
    <scope>NUCLEOTIDE SEQUENCE</scope>
    <source>
        <strain evidence="10">VT162</strain>
    </source>
</reference>
<dbReference type="InterPro" id="IPR050121">
    <property type="entry name" value="Cytochrome_P450_monoxygenase"/>
</dbReference>
<dbReference type="InterPro" id="IPR036396">
    <property type="entry name" value="Cyt_P450_sf"/>
</dbReference>
<dbReference type="Proteomes" id="UP001212997">
    <property type="component" value="Unassembled WGS sequence"/>
</dbReference>
<dbReference type="PRINTS" id="PR00385">
    <property type="entry name" value="P450"/>
</dbReference>
<organism evidence="10 11">
    <name type="scientific">Meripilus lineatus</name>
    <dbReference type="NCBI Taxonomy" id="2056292"/>
    <lineage>
        <taxon>Eukaryota</taxon>
        <taxon>Fungi</taxon>
        <taxon>Dikarya</taxon>
        <taxon>Basidiomycota</taxon>
        <taxon>Agaricomycotina</taxon>
        <taxon>Agaricomycetes</taxon>
        <taxon>Polyporales</taxon>
        <taxon>Meripilaceae</taxon>
        <taxon>Meripilus</taxon>
    </lineage>
</organism>
<keyword evidence="11" id="KW-1185">Reference proteome</keyword>
<dbReference type="CDD" id="cd11069">
    <property type="entry name" value="CYP_FUM15-like"/>
    <property type="match status" value="1"/>
</dbReference>
<dbReference type="GO" id="GO:0004497">
    <property type="term" value="F:monooxygenase activity"/>
    <property type="evidence" value="ECO:0007669"/>
    <property type="project" value="UniProtKB-KW"/>
</dbReference>
<keyword evidence="5 9" id="KW-0479">Metal-binding</keyword>
<dbReference type="AlphaFoldDB" id="A0AAD5YFJ2"/>
<evidence type="ECO:0000256" key="2">
    <source>
        <dbReference type="ARBA" id="ARBA00005179"/>
    </source>
</evidence>
<evidence type="ECO:0000256" key="6">
    <source>
        <dbReference type="ARBA" id="ARBA00023002"/>
    </source>
</evidence>